<keyword evidence="3" id="KW-1185">Reference proteome</keyword>
<keyword evidence="1" id="KW-0472">Membrane</keyword>
<gene>
    <name evidence="2" type="ORF">PF021_07325</name>
</gene>
<comment type="caution">
    <text evidence="2">The sequence shown here is derived from an EMBL/GenBank/DDBJ whole genome shotgun (WGS) entry which is preliminary data.</text>
</comment>
<keyword evidence="1" id="KW-0812">Transmembrane</keyword>
<keyword evidence="1" id="KW-1133">Transmembrane helix</keyword>
<feature type="transmembrane region" description="Helical" evidence="1">
    <location>
        <begin position="20"/>
        <end position="37"/>
    </location>
</feature>
<evidence type="ECO:0000313" key="3">
    <source>
        <dbReference type="Proteomes" id="UP001210261"/>
    </source>
</evidence>
<evidence type="ECO:0000313" key="2">
    <source>
        <dbReference type="EMBL" id="MDA3969475.1"/>
    </source>
</evidence>
<dbReference type="Proteomes" id="UP001210261">
    <property type="component" value="Unassembled WGS sequence"/>
</dbReference>
<protein>
    <submittedName>
        <fullName evidence="2">Uncharacterized protein</fullName>
    </submittedName>
</protein>
<name>A0ABT4VH68_9HELI</name>
<accession>A0ABT4VH68</accession>
<dbReference type="RefSeq" id="WP_271021833.1">
    <property type="nucleotide sequence ID" value="NZ_JAQHXR010000004.1"/>
</dbReference>
<proteinExistence type="predicted"/>
<organism evidence="2 3">
    <name type="scientific">Helicobacter ibis</name>
    <dbReference type="NCBI Taxonomy" id="2962633"/>
    <lineage>
        <taxon>Bacteria</taxon>
        <taxon>Pseudomonadati</taxon>
        <taxon>Campylobacterota</taxon>
        <taxon>Epsilonproteobacteria</taxon>
        <taxon>Campylobacterales</taxon>
        <taxon>Helicobacteraceae</taxon>
        <taxon>Helicobacter</taxon>
    </lineage>
</organism>
<reference evidence="2 3" key="1">
    <citation type="submission" date="2023-01" db="EMBL/GenBank/DDBJ databases">
        <title>Description of Helicobacter ibis sp. nov. isolated from faecal droppings of black-faced ibis (Theristicus melanopis).</title>
        <authorList>
            <person name="Lopez-Cantillo M."/>
            <person name="Vidal-Veuthey B."/>
            <person name="Mella A."/>
            <person name="De La Haba R."/>
            <person name="Collado L."/>
        </authorList>
    </citation>
    <scope>NUCLEOTIDE SEQUENCE [LARGE SCALE GENOMIC DNA]</scope>
    <source>
        <strain evidence="2 3">A82</strain>
    </source>
</reference>
<sequence>MQITDGFFDFTKPVGLDEVLFSAVIICGLFYLCYVFIRNKNLNK</sequence>
<evidence type="ECO:0000256" key="1">
    <source>
        <dbReference type="SAM" id="Phobius"/>
    </source>
</evidence>
<dbReference type="EMBL" id="JAQHXR010000004">
    <property type="protein sequence ID" value="MDA3969475.1"/>
    <property type="molecule type" value="Genomic_DNA"/>
</dbReference>